<dbReference type="Gene3D" id="3.90.70.80">
    <property type="match status" value="1"/>
</dbReference>
<comment type="function">
    <text evidence="9">Hydrolase that can remove conjugated ubiquitin from proteins and may therefore play an important regulatory role at the level of protein turnover by preventing degradation.</text>
</comment>
<dbReference type="GO" id="GO:0004843">
    <property type="term" value="F:cysteine-type deubiquitinase activity"/>
    <property type="evidence" value="ECO:0007669"/>
    <property type="project" value="UniProtKB-UniRule"/>
</dbReference>
<evidence type="ECO:0000256" key="4">
    <source>
        <dbReference type="ARBA" id="ARBA00022771"/>
    </source>
</evidence>
<keyword evidence="3" id="KW-0479">Metal-binding</keyword>
<dbReference type="CDD" id="cd17059">
    <property type="entry name" value="Ubl_OTU1"/>
    <property type="match status" value="1"/>
</dbReference>
<name>A0A553P0S2_TIGCA</name>
<dbReference type="CDD" id="cd22745">
    <property type="entry name" value="OTU_OTU1"/>
    <property type="match status" value="1"/>
</dbReference>
<dbReference type="EC" id="3.4.19.12" evidence="9"/>
<dbReference type="PROSITE" id="PS50033">
    <property type="entry name" value="UBX"/>
    <property type="match status" value="1"/>
</dbReference>
<dbReference type="InterPro" id="IPR003323">
    <property type="entry name" value="OTU_dom"/>
</dbReference>
<dbReference type="InterPro" id="IPR057766">
    <property type="entry name" value="Znf-C2H2_OTU1-like_C"/>
</dbReference>
<feature type="domain" description="UBX" evidence="10">
    <location>
        <begin position="1"/>
        <end position="81"/>
    </location>
</feature>
<dbReference type="Pfam" id="PF21403">
    <property type="entry name" value="OTU1_UBXL"/>
    <property type="match status" value="1"/>
</dbReference>
<proteinExistence type="predicted"/>
<dbReference type="STRING" id="6832.A0A553P0S2"/>
<evidence type="ECO:0000256" key="9">
    <source>
        <dbReference type="RuleBase" id="RU367104"/>
    </source>
</evidence>
<dbReference type="InterPro" id="IPR029071">
    <property type="entry name" value="Ubiquitin-like_domsf"/>
</dbReference>
<keyword evidence="8" id="KW-0862">Zinc</keyword>
<evidence type="ECO:0000256" key="5">
    <source>
        <dbReference type="ARBA" id="ARBA00022786"/>
    </source>
</evidence>
<keyword evidence="7 9" id="KW-0788">Thiol protease</keyword>
<reference evidence="11 12" key="1">
    <citation type="journal article" date="2018" name="Nat. Ecol. Evol.">
        <title>Genomic signatures of mitonuclear coevolution across populations of Tigriopus californicus.</title>
        <authorList>
            <person name="Barreto F.S."/>
            <person name="Watson E.T."/>
            <person name="Lima T.G."/>
            <person name="Willett C.S."/>
            <person name="Edmands S."/>
            <person name="Li W."/>
            <person name="Burton R.S."/>
        </authorList>
    </citation>
    <scope>NUCLEOTIDE SEQUENCE [LARGE SCALE GENOMIC DNA]</scope>
    <source>
        <strain evidence="11 12">San Diego</strain>
    </source>
</reference>
<dbReference type="GO" id="GO:0005829">
    <property type="term" value="C:cytosol"/>
    <property type="evidence" value="ECO:0007669"/>
    <property type="project" value="TreeGrafter"/>
</dbReference>
<comment type="subcellular location">
    <subcellularLocation>
        <location evidence="9">Cytoplasm</location>
    </subcellularLocation>
</comment>
<dbReference type="Proteomes" id="UP000318571">
    <property type="component" value="Chromosome 9"/>
</dbReference>
<keyword evidence="12" id="KW-1185">Reference proteome</keyword>
<keyword evidence="2" id="KW-0645">Protease</keyword>
<dbReference type="GO" id="GO:0030968">
    <property type="term" value="P:endoplasmic reticulum unfolded protein response"/>
    <property type="evidence" value="ECO:0007669"/>
    <property type="project" value="TreeGrafter"/>
</dbReference>
<keyword evidence="5 9" id="KW-0833">Ubl conjugation pathway</keyword>
<dbReference type="AlphaFoldDB" id="A0A553P0S2"/>
<gene>
    <name evidence="11" type="ORF">TCAL_08715</name>
</gene>
<comment type="caution">
    <text evidence="11">The sequence shown here is derived from an EMBL/GenBank/DDBJ whole genome shotgun (WGS) entry which is preliminary data.</text>
</comment>
<keyword evidence="6 9" id="KW-0378">Hydrolase</keyword>
<evidence type="ECO:0000256" key="6">
    <source>
        <dbReference type="ARBA" id="ARBA00022801"/>
    </source>
</evidence>
<evidence type="ECO:0000256" key="3">
    <source>
        <dbReference type="ARBA" id="ARBA00022723"/>
    </source>
</evidence>
<dbReference type="PANTHER" id="PTHR13312:SF0">
    <property type="entry name" value="UBIQUITIN THIOESTERASE OTU1"/>
    <property type="match status" value="1"/>
</dbReference>
<dbReference type="Pfam" id="PF24560">
    <property type="entry name" value="zf-C2H2_OTU1_C"/>
    <property type="match status" value="1"/>
</dbReference>
<dbReference type="OrthoDB" id="65596at2759"/>
<dbReference type="Pfam" id="PF02338">
    <property type="entry name" value="OTU"/>
    <property type="match status" value="1"/>
</dbReference>
<protein>
    <recommendedName>
        <fullName evidence="9">Ubiquitin thioesterase OTU</fullName>
        <ecNumber evidence="9">3.4.19.12</ecNumber>
    </recommendedName>
</protein>
<dbReference type="SUPFAM" id="SSF54236">
    <property type="entry name" value="Ubiquitin-like"/>
    <property type="match status" value="1"/>
</dbReference>
<dbReference type="InterPro" id="IPR048857">
    <property type="entry name" value="OTU1_Ubl"/>
</dbReference>
<dbReference type="OMA" id="VDEYCAW"/>
<dbReference type="GO" id="GO:0008270">
    <property type="term" value="F:zinc ion binding"/>
    <property type="evidence" value="ECO:0007669"/>
    <property type="project" value="UniProtKB-KW"/>
</dbReference>
<evidence type="ECO:0000256" key="2">
    <source>
        <dbReference type="ARBA" id="ARBA00022670"/>
    </source>
</evidence>
<evidence type="ECO:0000256" key="1">
    <source>
        <dbReference type="ARBA" id="ARBA00000707"/>
    </source>
</evidence>
<dbReference type="GO" id="GO:0016579">
    <property type="term" value="P:protein deubiquitination"/>
    <property type="evidence" value="ECO:0007669"/>
    <property type="project" value="TreeGrafter"/>
</dbReference>
<dbReference type="EMBL" id="VCGU01000009">
    <property type="protein sequence ID" value="TRY71212.1"/>
    <property type="molecule type" value="Genomic_DNA"/>
</dbReference>
<comment type="catalytic activity">
    <reaction evidence="1 9">
        <text>Thiol-dependent hydrolysis of ester, thioester, amide, peptide and isopeptide bonds formed by the C-terminal Gly of ubiquitin (a 76-residue protein attached to proteins as an intracellular targeting signal).</text>
        <dbReference type="EC" id="3.4.19.12"/>
    </reaction>
</comment>
<evidence type="ECO:0000256" key="8">
    <source>
        <dbReference type="ARBA" id="ARBA00022833"/>
    </source>
</evidence>
<accession>A0A553P0S2</accession>
<dbReference type="GO" id="GO:0036503">
    <property type="term" value="P:ERAD pathway"/>
    <property type="evidence" value="ECO:0007669"/>
    <property type="project" value="TreeGrafter"/>
</dbReference>
<organism evidence="11 12">
    <name type="scientific">Tigriopus californicus</name>
    <name type="common">Marine copepod</name>
    <dbReference type="NCBI Taxonomy" id="6832"/>
    <lineage>
        <taxon>Eukaryota</taxon>
        <taxon>Metazoa</taxon>
        <taxon>Ecdysozoa</taxon>
        <taxon>Arthropoda</taxon>
        <taxon>Crustacea</taxon>
        <taxon>Multicrustacea</taxon>
        <taxon>Hexanauplia</taxon>
        <taxon>Copepoda</taxon>
        <taxon>Harpacticoida</taxon>
        <taxon>Harpacticidae</taxon>
        <taxon>Tigriopus</taxon>
    </lineage>
</organism>
<dbReference type="InterPro" id="IPR001012">
    <property type="entry name" value="UBX_dom"/>
</dbReference>
<evidence type="ECO:0000313" key="11">
    <source>
        <dbReference type="EMBL" id="TRY71212.1"/>
    </source>
</evidence>
<evidence type="ECO:0000256" key="7">
    <source>
        <dbReference type="ARBA" id="ARBA00022807"/>
    </source>
</evidence>
<evidence type="ECO:0000313" key="12">
    <source>
        <dbReference type="Proteomes" id="UP000318571"/>
    </source>
</evidence>
<sequence>MAMTKFQIRVKTPGGPKVLSDLSAQSTIQDLLLASDIPVRSGSELSGVRLLHGFPPKSLSMDRLEQTLQSLSIRHGDSLIVEYQAVPGNDDPLLEYEGVLLRQVVPANNSCLFTSINFCLSGQLDLSKADFMREVISAAVSGDPNKYTSAILGKDNADYCRWIRDADSWGGAIEAQILAEYFGVVITVVDIQSDFQTHFGEAIGSSQRMVLIYDGIHYDPLYRDVGGGDKQTLFSLSDSKALKEATVLAAVAKTARQFTDVANFTLRCLVCQTRLKGQTDAQSHAKETGHTNFGEV</sequence>
<dbReference type="PANTHER" id="PTHR13312">
    <property type="entry name" value="HIV-INDUCED PROTEIN-7-LIKE PROTEASE"/>
    <property type="match status" value="1"/>
</dbReference>
<evidence type="ECO:0000259" key="10">
    <source>
        <dbReference type="PROSITE" id="PS50033"/>
    </source>
</evidence>
<dbReference type="Gene3D" id="3.10.20.90">
    <property type="entry name" value="Phosphatidylinositol 3-kinase Catalytic Subunit, Chain A, domain 1"/>
    <property type="match status" value="1"/>
</dbReference>
<keyword evidence="4" id="KW-0863">Zinc-finger</keyword>
<keyword evidence="9" id="KW-0963">Cytoplasm</keyword>
<dbReference type="InterPro" id="IPR038765">
    <property type="entry name" value="Papain-like_cys_pep_sf"/>
</dbReference>
<dbReference type="SUPFAM" id="SSF54001">
    <property type="entry name" value="Cysteine proteinases"/>
    <property type="match status" value="1"/>
</dbReference>
<dbReference type="GO" id="GO:0005634">
    <property type="term" value="C:nucleus"/>
    <property type="evidence" value="ECO:0007669"/>
    <property type="project" value="TreeGrafter"/>
</dbReference>